<dbReference type="NCBIfam" id="TIGR02206">
    <property type="entry name" value="intg_mem_TP0381"/>
    <property type="match status" value="1"/>
</dbReference>
<dbReference type="Pfam" id="PF14808">
    <property type="entry name" value="TMEM164"/>
    <property type="match status" value="1"/>
</dbReference>
<reference evidence="2" key="1">
    <citation type="journal article" date="2021" name="PeerJ">
        <title>Extensive microbial diversity within the chicken gut microbiome revealed by metagenomics and culture.</title>
        <authorList>
            <person name="Gilroy R."/>
            <person name="Ravi A."/>
            <person name="Getino M."/>
            <person name="Pursley I."/>
            <person name="Horton D.L."/>
            <person name="Alikhan N.F."/>
            <person name="Baker D."/>
            <person name="Gharbi K."/>
            <person name="Hall N."/>
            <person name="Watson M."/>
            <person name="Adriaenssens E.M."/>
            <person name="Foster-Nyarko E."/>
            <person name="Jarju S."/>
            <person name="Secka A."/>
            <person name="Antonio M."/>
            <person name="Oren A."/>
            <person name="Chaudhuri R.R."/>
            <person name="La Ragione R."/>
            <person name="Hildebrand F."/>
            <person name="Pallen M.J."/>
        </authorList>
    </citation>
    <scope>NUCLEOTIDE SEQUENCE</scope>
    <source>
        <strain evidence="2">ChiGjej1B1-98</strain>
    </source>
</reference>
<dbReference type="InterPro" id="IPR011737">
    <property type="entry name" value="CHP02206_TP0381"/>
</dbReference>
<feature type="transmembrane region" description="Helical" evidence="1">
    <location>
        <begin position="48"/>
        <end position="69"/>
    </location>
</feature>
<proteinExistence type="predicted"/>
<evidence type="ECO:0000313" key="2">
    <source>
        <dbReference type="EMBL" id="HIY66979.1"/>
    </source>
</evidence>
<gene>
    <name evidence="2" type="ORF">H9830_11965</name>
</gene>
<keyword evidence="1" id="KW-0812">Transmembrane</keyword>
<comment type="caution">
    <text evidence="2">The sequence shown here is derived from an EMBL/GenBank/DDBJ whole genome shotgun (WGS) entry which is preliminary data.</text>
</comment>
<sequence length="240" mass="26650">MTAVIAATDAPTLFGGVHLGLLALTVALAVVVIWGLRRMRKPASREATVRVAGWVLLVLSVLYMVWLMLPANWDLERSLPLHYSDALRFIAAVALIWQPKWAIGISYYWGLTLNTQAILTPHPSFLVGPTVGFLFYWVLHIAVLLAPLALIWGLGHRPRWHEFAVAYCAALAWAALAMACNAMLGTNYAFLNGPPEGPSLIDVLGPWPIYVLWLAVLAAVVWALMTWPWTRRGQRRAARH</sequence>
<feature type="transmembrane region" description="Helical" evidence="1">
    <location>
        <begin position="133"/>
        <end position="152"/>
    </location>
</feature>
<dbReference type="EMBL" id="DXDC01000360">
    <property type="protein sequence ID" value="HIY66979.1"/>
    <property type="molecule type" value="Genomic_DNA"/>
</dbReference>
<keyword evidence="1" id="KW-0472">Membrane</keyword>
<feature type="transmembrane region" description="Helical" evidence="1">
    <location>
        <begin position="12"/>
        <end position="36"/>
    </location>
</feature>
<evidence type="ECO:0000313" key="3">
    <source>
        <dbReference type="Proteomes" id="UP000824005"/>
    </source>
</evidence>
<protein>
    <submittedName>
        <fullName evidence="2">TIGR02206 family membrane protein</fullName>
    </submittedName>
</protein>
<reference evidence="2" key="2">
    <citation type="submission" date="2021-04" db="EMBL/GenBank/DDBJ databases">
        <authorList>
            <person name="Gilroy R."/>
        </authorList>
    </citation>
    <scope>NUCLEOTIDE SEQUENCE</scope>
    <source>
        <strain evidence="2">ChiGjej1B1-98</strain>
    </source>
</reference>
<dbReference type="AlphaFoldDB" id="A0A9D2CAK2"/>
<dbReference type="Proteomes" id="UP000824005">
    <property type="component" value="Unassembled WGS sequence"/>
</dbReference>
<feature type="transmembrane region" description="Helical" evidence="1">
    <location>
        <begin position="164"/>
        <end position="190"/>
    </location>
</feature>
<keyword evidence="1" id="KW-1133">Transmembrane helix</keyword>
<evidence type="ECO:0000256" key="1">
    <source>
        <dbReference type="SAM" id="Phobius"/>
    </source>
</evidence>
<feature type="transmembrane region" description="Helical" evidence="1">
    <location>
        <begin position="210"/>
        <end position="230"/>
    </location>
</feature>
<name>A0A9D2CAK2_9MICO</name>
<organism evidence="2 3">
    <name type="scientific">Candidatus Agrococcus pullicola</name>
    <dbReference type="NCBI Taxonomy" id="2838429"/>
    <lineage>
        <taxon>Bacteria</taxon>
        <taxon>Bacillati</taxon>
        <taxon>Actinomycetota</taxon>
        <taxon>Actinomycetes</taxon>
        <taxon>Micrococcales</taxon>
        <taxon>Microbacteriaceae</taxon>
        <taxon>Agrococcus</taxon>
    </lineage>
</organism>
<accession>A0A9D2CAK2</accession>